<dbReference type="InterPro" id="IPR006016">
    <property type="entry name" value="UspA"/>
</dbReference>
<protein>
    <submittedName>
        <fullName evidence="3">Universal stress protein</fullName>
    </submittedName>
</protein>
<name>A0A427ME00_9GAMM</name>
<dbReference type="Proteomes" id="UP000596079">
    <property type="component" value="Chromosome"/>
</dbReference>
<feature type="domain" description="UspA" evidence="2">
    <location>
        <begin position="212"/>
        <end position="280"/>
    </location>
</feature>
<reference evidence="3 4" key="1">
    <citation type="submission" date="2020-08" db="EMBL/GenBank/DDBJ databases">
        <title>Emergence of ISAba1-mediated novel tet(X) in Acinetobacter variabilis from a chicken farm.</title>
        <authorList>
            <person name="Peng K."/>
            <person name="Li R."/>
        </authorList>
    </citation>
    <scope>NUCLEOTIDE SEQUENCE [LARGE SCALE GENOMIC DNA]</scope>
    <source>
        <strain evidence="3 4">XM9F202-2</strain>
    </source>
</reference>
<sequence length="280" mass="31551">MKRVIACIDSSPCTNALADAAAWIAKQTGRELVLLQVLDYYPASYHLGEISGVIGFESNAMLLKELAELEQKQSEIALSYSNNLLQHISDRIFKDYGIRTTHIQEKGDFLEQSFQILKPDDIAVIGLLGERSAEKNKPIGTNVENFIRGANCTVMTVGEHFRPPTRFIFAYEYSPTCVKMMKRIAESDLLRQLQCHLLYIGDHVEILNEPLQYLTEAGLEVVPEYRYGEVAENILSYQQEHGIQLIVLGAFSHSKIHQFFLGSIATTIFRNSKVPLLVAK</sequence>
<dbReference type="Pfam" id="PF00582">
    <property type="entry name" value="Usp"/>
    <property type="match status" value="1"/>
</dbReference>
<dbReference type="PANTHER" id="PTHR46268:SF6">
    <property type="entry name" value="UNIVERSAL STRESS PROTEIN UP12"/>
    <property type="match status" value="1"/>
</dbReference>
<dbReference type="InterPro" id="IPR006015">
    <property type="entry name" value="Universal_stress_UspA"/>
</dbReference>
<evidence type="ECO:0000259" key="2">
    <source>
        <dbReference type="Pfam" id="PF00582"/>
    </source>
</evidence>
<proteinExistence type="inferred from homology"/>
<evidence type="ECO:0000256" key="1">
    <source>
        <dbReference type="ARBA" id="ARBA00008791"/>
    </source>
</evidence>
<dbReference type="Gene3D" id="3.40.50.12370">
    <property type="match status" value="1"/>
</dbReference>
<evidence type="ECO:0000313" key="3">
    <source>
        <dbReference type="EMBL" id="QQN89254.1"/>
    </source>
</evidence>
<dbReference type="EMBL" id="CP060811">
    <property type="protein sequence ID" value="QQN89254.1"/>
    <property type="molecule type" value="Genomic_DNA"/>
</dbReference>
<dbReference type="PRINTS" id="PR01438">
    <property type="entry name" value="UNVRSLSTRESS"/>
</dbReference>
<comment type="similarity">
    <text evidence="1">Belongs to the universal stress protein A family.</text>
</comment>
<gene>
    <name evidence="3" type="ORF">IAQ69_06265</name>
</gene>
<dbReference type="CDD" id="cd00293">
    <property type="entry name" value="USP-like"/>
    <property type="match status" value="1"/>
</dbReference>
<accession>A0A427ME00</accession>
<dbReference type="SUPFAM" id="SSF52402">
    <property type="entry name" value="Adenine nucleotide alpha hydrolases-like"/>
    <property type="match status" value="2"/>
</dbReference>
<dbReference type="PANTHER" id="PTHR46268">
    <property type="entry name" value="STRESS RESPONSE PROTEIN NHAX"/>
    <property type="match status" value="1"/>
</dbReference>
<evidence type="ECO:0000313" key="4">
    <source>
        <dbReference type="Proteomes" id="UP000596079"/>
    </source>
</evidence>
<dbReference type="GeneID" id="89666275"/>
<organism evidence="3 4">
    <name type="scientific">Acinetobacter variabilis</name>
    <dbReference type="NCBI Taxonomy" id="70346"/>
    <lineage>
        <taxon>Bacteria</taxon>
        <taxon>Pseudomonadati</taxon>
        <taxon>Pseudomonadota</taxon>
        <taxon>Gammaproteobacteria</taxon>
        <taxon>Moraxellales</taxon>
        <taxon>Moraxellaceae</taxon>
        <taxon>Acinetobacter</taxon>
    </lineage>
</organism>
<dbReference type="RefSeq" id="WP_034703837.1">
    <property type="nucleotide sequence ID" value="NZ_AP024524.1"/>
</dbReference>
<dbReference type="AlphaFoldDB" id="A0A427ME00"/>